<proteinExistence type="predicted"/>
<dbReference type="Proteomes" id="UP000318681">
    <property type="component" value="Unassembled WGS sequence"/>
</dbReference>
<dbReference type="OrthoDB" id="9806482at2"/>
<sequence>MNRLLTIRPEATPNIVIVNHADAVLGRDDDLLHAVAAWEARTPEAVRLREVRRSFVEQHPELYGRR</sequence>
<gene>
    <name evidence="1" type="ORF">FOY91_00435</name>
</gene>
<dbReference type="EMBL" id="VNIM01000001">
    <property type="protein sequence ID" value="TVV77526.1"/>
    <property type="molecule type" value="Genomic_DNA"/>
</dbReference>
<keyword evidence="2" id="KW-1185">Reference proteome</keyword>
<dbReference type="AlphaFoldDB" id="A0A558RDQ5"/>
<name>A0A558RDQ5_9SPHN</name>
<organism evidence="1 2">
    <name type="scientific">Alterirhizorhabdus solaris</name>
    <dbReference type="NCBI Taxonomy" id="2529389"/>
    <lineage>
        <taxon>Bacteria</taxon>
        <taxon>Pseudomonadati</taxon>
        <taxon>Pseudomonadota</taxon>
        <taxon>Alphaproteobacteria</taxon>
        <taxon>Sphingomonadales</taxon>
        <taxon>Rhizorhabdaceae</taxon>
        <taxon>Alterirhizorhabdus</taxon>
    </lineage>
</organism>
<reference evidence="1 2" key="1">
    <citation type="submission" date="2019-07" db="EMBL/GenBank/DDBJ databases">
        <title>Sphingomonas solaris sp. nov., isolated from a solar panel from Boston, Massachusetts.</title>
        <authorList>
            <person name="Tanner K."/>
            <person name="Pascual J."/>
            <person name="Mancuso C."/>
            <person name="Pereto J."/>
            <person name="Khalil A."/>
            <person name="Vilanova C."/>
        </authorList>
    </citation>
    <scope>NUCLEOTIDE SEQUENCE [LARGE SCALE GENOMIC DNA]</scope>
    <source>
        <strain evidence="1 2">R4DWN</strain>
    </source>
</reference>
<dbReference type="RefSeq" id="WP_115381507.1">
    <property type="nucleotide sequence ID" value="NZ_VNIM01000001.1"/>
</dbReference>
<evidence type="ECO:0000313" key="2">
    <source>
        <dbReference type="Proteomes" id="UP000318681"/>
    </source>
</evidence>
<evidence type="ECO:0000313" key="1">
    <source>
        <dbReference type="EMBL" id="TVV77526.1"/>
    </source>
</evidence>
<accession>A0A558RDQ5</accession>
<comment type="caution">
    <text evidence="1">The sequence shown here is derived from an EMBL/GenBank/DDBJ whole genome shotgun (WGS) entry which is preliminary data.</text>
</comment>
<protein>
    <submittedName>
        <fullName evidence="1">Uncharacterized protein</fullName>
    </submittedName>
</protein>